<accession>A0ABQ5K1E9</accession>
<keyword evidence="2" id="KW-0342">GTP-binding</keyword>
<protein>
    <submittedName>
        <fullName evidence="3">Small GTPase like protein</fullName>
    </submittedName>
</protein>
<dbReference type="SMART" id="SM00173">
    <property type="entry name" value="RAS"/>
    <property type="match status" value="1"/>
</dbReference>
<dbReference type="PROSITE" id="PS51419">
    <property type="entry name" value="RAB"/>
    <property type="match status" value="1"/>
</dbReference>
<sequence>MEDLKKPPKLFSRRRKPVLQLKVFAAGDSRVGKSCLIKRYCEKKFEDKYIATIGIDYGVKTVEIGKHTVKINLWDSAGHAAYIDIRNEFYRDTQGLILVFDLSKKSTLSSCETWFQEAMSNGFDPSRGVVVIMGNKSDQPRAVSEEEGRKMAKKYNAAYFEVSAQSGHGVEASFNKLFTALYKKYAQ</sequence>
<dbReference type="PROSITE" id="PS51421">
    <property type="entry name" value="RAS"/>
    <property type="match status" value="1"/>
</dbReference>
<keyword evidence="1" id="KW-0547">Nucleotide-binding</keyword>
<dbReference type="NCBIfam" id="TIGR00231">
    <property type="entry name" value="small_GTP"/>
    <property type="match status" value="1"/>
</dbReference>
<dbReference type="InterPro" id="IPR050227">
    <property type="entry name" value="Rab"/>
</dbReference>
<evidence type="ECO:0000256" key="2">
    <source>
        <dbReference type="ARBA" id="ARBA00023134"/>
    </source>
</evidence>
<dbReference type="PRINTS" id="PR00449">
    <property type="entry name" value="RASTRNSFRMNG"/>
</dbReference>
<dbReference type="InterPro" id="IPR001806">
    <property type="entry name" value="Small_GTPase"/>
</dbReference>
<dbReference type="SMART" id="SM00175">
    <property type="entry name" value="RAB"/>
    <property type="match status" value="1"/>
</dbReference>
<reference evidence="3" key="1">
    <citation type="submission" date="2022-03" db="EMBL/GenBank/DDBJ databases">
        <title>Draft genome sequence of Aduncisulcus paluster, a free-living microaerophilic Fornicata.</title>
        <authorList>
            <person name="Yuyama I."/>
            <person name="Kume K."/>
            <person name="Tamura T."/>
            <person name="Inagaki Y."/>
            <person name="Hashimoto T."/>
        </authorList>
    </citation>
    <scope>NUCLEOTIDE SEQUENCE</scope>
    <source>
        <strain evidence="3">NY0171</strain>
    </source>
</reference>
<evidence type="ECO:0000256" key="1">
    <source>
        <dbReference type="ARBA" id="ARBA00022741"/>
    </source>
</evidence>
<dbReference type="Gene3D" id="3.40.50.300">
    <property type="entry name" value="P-loop containing nucleotide triphosphate hydrolases"/>
    <property type="match status" value="1"/>
</dbReference>
<dbReference type="SUPFAM" id="SSF52540">
    <property type="entry name" value="P-loop containing nucleoside triphosphate hydrolases"/>
    <property type="match status" value="1"/>
</dbReference>
<gene>
    <name evidence="3" type="ORF">ADUPG1_012369</name>
</gene>
<dbReference type="EMBL" id="BQXS01012452">
    <property type="protein sequence ID" value="GKT23250.1"/>
    <property type="molecule type" value="Genomic_DNA"/>
</dbReference>
<dbReference type="InterPro" id="IPR005225">
    <property type="entry name" value="Small_GTP-bd"/>
</dbReference>
<evidence type="ECO:0000313" key="3">
    <source>
        <dbReference type="EMBL" id="GKT23250.1"/>
    </source>
</evidence>
<proteinExistence type="predicted"/>
<dbReference type="Proteomes" id="UP001057375">
    <property type="component" value="Unassembled WGS sequence"/>
</dbReference>
<dbReference type="Pfam" id="PF00071">
    <property type="entry name" value="Ras"/>
    <property type="match status" value="1"/>
</dbReference>
<dbReference type="PANTHER" id="PTHR47977">
    <property type="entry name" value="RAS-RELATED PROTEIN RAB"/>
    <property type="match status" value="1"/>
</dbReference>
<comment type="caution">
    <text evidence="3">The sequence shown here is derived from an EMBL/GenBank/DDBJ whole genome shotgun (WGS) entry which is preliminary data.</text>
</comment>
<dbReference type="SMART" id="SM00174">
    <property type="entry name" value="RHO"/>
    <property type="match status" value="1"/>
</dbReference>
<keyword evidence="4" id="KW-1185">Reference proteome</keyword>
<dbReference type="InterPro" id="IPR027417">
    <property type="entry name" value="P-loop_NTPase"/>
</dbReference>
<organism evidence="3 4">
    <name type="scientific">Aduncisulcus paluster</name>
    <dbReference type="NCBI Taxonomy" id="2918883"/>
    <lineage>
        <taxon>Eukaryota</taxon>
        <taxon>Metamonada</taxon>
        <taxon>Carpediemonas-like organisms</taxon>
        <taxon>Aduncisulcus</taxon>
    </lineage>
</organism>
<evidence type="ECO:0000313" key="4">
    <source>
        <dbReference type="Proteomes" id="UP001057375"/>
    </source>
</evidence>
<name>A0ABQ5K1E9_9EUKA</name>